<comment type="similarity">
    <text evidence="2">Belongs to the ACC deaminase/D-cysteine desulfhydrase family.</text>
</comment>
<evidence type="ECO:0000256" key="2">
    <source>
        <dbReference type="ARBA" id="ARBA00008639"/>
    </source>
</evidence>
<evidence type="ECO:0000256" key="3">
    <source>
        <dbReference type="ARBA" id="ARBA00022898"/>
    </source>
</evidence>
<dbReference type="SUPFAM" id="SSF53686">
    <property type="entry name" value="Tryptophan synthase beta subunit-like PLP-dependent enzymes"/>
    <property type="match status" value="1"/>
</dbReference>
<protein>
    <submittedName>
        <fullName evidence="7">1-aminocyclopropane-1-carboxylate deaminase</fullName>
        <ecNumber evidence="7">3.5.99.7</ecNumber>
    </submittedName>
</protein>
<dbReference type="PIRSF" id="PIRSF006278">
    <property type="entry name" value="ACCD_DCysDesulf"/>
    <property type="match status" value="1"/>
</dbReference>
<accession>A0A0P1HKB0</accession>
<dbReference type="PANTHER" id="PTHR43780:SF2">
    <property type="entry name" value="1-AMINOCYCLOPROPANE-1-CARBOXYLATE DEAMINASE-RELATED"/>
    <property type="match status" value="1"/>
</dbReference>
<dbReference type="Gene3D" id="3.40.50.1100">
    <property type="match status" value="2"/>
</dbReference>
<sequence length="343" mass="35974">MSRIDTLLSPFPRASLLSQPTPLERLDRLSQELGLDLWIKRDDLTGLSFGGNKTRQLEFYIGAALAARADTILITGAVQSNFTRTAAAAAAKYGMQAVLQREERVPGMDPLYHRSGNVFLADILGADIMSYPEGEDEAGADAALEARAEQLRAAGRTPYIIPLALGHPPLGALGYVRGGAELAAQIGGFDAAVVPSGSGATHGGFLTGVRLAGITARVYGICVRRDARQQKARLEQVTAELARLMNIPRPFSGDGILTWDGALAPGYGRAGGTARAALQRMAAAEGILLDPVYSAKTFAGLLGLLEQGIIRKGQKVLLLHTGGLPALFAYQNALGFGSGAGAP</sequence>
<dbReference type="Pfam" id="PF00291">
    <property type="entry name" value="PALP"/>
    <property type="match status" value="1"/>
</dbReference>
<evidence type="ECO:0000256" key="4">
    <source>
        <dbReference type="PIRSR" id="PIRSR006278-1"/>
    </source>
</evidence>
<reference evidence="7 8" key="1">
    <citation type="submission" date="2015-09" db="EMBL/GenBank/DDBJ databases">
        <authorList>
            <consortium name="Swine Surveillance"/>
        </authorList>
    </citation>
    <scope>NUCLEOTIDE SEQUENCE [LARGE SCALE GENOMIC DNA]</scope>
    <source>
        <strain evidence="7 8">CECT 8399</strain>
    </source>
</reference>
<organism evidence="7 8">
    <name type="scientific">Leisingera aquaemixtae</name>
    <dbReference type="NCBI Taxonomy" id="1396826"/>
    <lineage>
        <taxon>Bacteria</taxon>
        <taxon>Pseudomonadati</taxon>
        <taxon>Pseudomonadota</taxon>
        <taxon>Alphaproteobacteria</taxon>
        <taxon>Rhodobacterales</taxon>
        <taxon>Roseobacteraceae</taxon>
        <taxon>Leisingera</taxon>
    </lineage>
</organism>
<dbReference type="Proteomes" id="UP000051326">
    <property type="component" value="Unassembled WGS sequence"/>
</dbReference>
<dbReference type="InterPro" id="IPR001926">
    <property type="entry name" value="TrpB-like_PALP"/>
</dbReference>
<dbReference type="EC" id="3.5.99.7" evidence="7"/>
<feature type="domain" description="Tryptophan synthase beta chain-like PALP" evidence="6">
    <location>
        <begin position="17"/>
        <end position="322"/>
    </location>
</feature>
<proteinExistence type="inferred from homology"/>
<dbReference type="EMBL" id="CYSR01000010">
    <property type="protein sequence ID" value="CUH98761.1"/>
    <property type="molecule type" value="Genomic_DNA"/>
</dbReference>
<dbReference type="GO" id="GO:0019148">
    <property type="term" value="F:D-cysteine desulfhydrase activity"/>
    <property type="evidence" value="ECO:0007669"/>
    <property type="project" value="TreeGrafter"/>
</dbReference>
<evidence type="ECO:0000313" key="7">
    <source>
        <dbReference type="EMBL" id="CUH98761.1"/>
    </source>
</evidence>
<dbReference type="AlphaFoldDB" id="A0A0P1HKB0"/>
<evidence type="ECO:0000256" key="1">
    <source>
        <dbReference type="ARBA" id="ARBA00001933"/>
    </source>
</evidence>
<evidence type="ECO:0000256" key="5">
    <source>
        <dbReference type="PIRSR" id="PIRSR006278-2"/>
    </source>
</evidence>
<evidence type="ECO:0000259" key="6">
    <source>
        <dbReference type="Pfam" id="PF00291"/>
    </source>
</evidence>
<dbReference type="InterPro" id="IPR036052">
    <property type="entry name" value="TrpB-like_PALP_sf"/>
</dbReference>
<dbReference type="InterPro" id="IPR027278">
    <property type="entry name" value="ACCD_DCysDesulf"/>
</dbReference>
<feature type="active site" description="Nucleophile" evidence="4">
    <location>
        <position position="80"/>
    </location>
</feature>
<feature type="modified residue" description="N6-(pyridoxal phosphate)lysine" evidence="5">
    <location>
        <position position="53"/>
    </location>
</feature>
<comment type="cofactor">
    <cofactor evidence="1">
        <name>pyridoxal 5'-phosphate</name>
        <dbReference type="ChEBI" id="CHEBI:597326"/>
    </cofactor>
</comment>
<dbReference type="GO" id="GO:0008660">
    <property type="term" value="F:1-aminocyclopropane-1-carboxylate deaminase activity"/>
    <property type="evidence" value="ECO:0007669"/>
    <property type="project" value="UniProtKB-EC"/>
</dbReference>
<dbReference type="STRING" id="1396826.PHA8399_00876"/>
<dbReference type="PANTHER" id="PTHR43780">
    <property type="entry name" value="1-AMINOCYCLOPROPANE-1-CARBOXYLATE DEAMINASE-RELATED"/>
    <property type="match status" value="1"/>
</dbReference>
<gene>
    <name evidence="7" type="primary">acdS</name>
    <name evidence="7" type="ORF">PHA8399_00876</name>
</gene>
<evidence type="ECO:0000313" key="8">
    <source>
        <dbReference type="Proteomes" id="UP000051326"/>
    </source>
</evidence>
<keyword evidence="3 5" id="KW-0663">Pyridoxal phosphate</keyword>
<name>A0A0P1HKB0_9RHOB</name>
<dbReference type="RefSeq" id="WP_058285243.1">
    <property type="nucleotide sequence ID" value="NZ_CYSR01000010.1"/>
</dbReference>
<keyword evidence="7" id="KW-0378">Hydrolase</keyword>